<dbReference type="Pfam" id="PF04082">
    <property type="entry name" value="Fungal_trans"/>
    <property type="match status" value="1"/>
</dbReference>
<feature type="compositionally biased region" description="Low complexity" evidence="5">
    <location>
        <begin position="57"/>
        <end position="67"/>
    </location>
</feature>
<feature type="region of interest" description="Disordered" evidence="5">
    <location>
        <begin position="48"/>
        <end position="89"/>
    </location>
</feature>
<keyword evidence="2" id="KW-0805">Transcription regulation</keyword>
<evidence type="ECO:0000313" key="8">
    <source>
        <dbReference type="Proteomes" id="UP001201262"/>
    </source>
</evidence>
<dbReference type="InterPro" id="IPR007219">
    <property type="entry name" value="XnlR_reg_dom"/>
</dbReference>
<dbReference type="CDD" id="cd12148">
    <property type="entry name" value="fungal_TF_MHR"/>
    <property type="match status" value="1"/>
</dbReference>
<dbReference type="AlphaFoldDB" id="A0AAD4Q2S5"/>
<dbReference type="RefSeq" id="XP_046074393.1">
    <property type="nucleotide sequence ID" value="XM_046220123.1"/>
</dbReference>
<comment type="subcellular location">
    <subcellularLocation>
        <location evidence="1">Nucleus</location>
    </subcellularLocation>
</comment>
<dbReference type="SMART" id="SM00906">
    <property type="entry name" value="Fungal_trans"/>
    <property type="match status" value="1"/>
</dbReference>
<keyword evidence="3" id="KW-0804">Transcription</keyword>
<evidence type="ECO:0000313" key="7">
    <source>
        <dbReference type="EMBL" id="KAH8700687.1"/>
    </source>
</evidence>
<dbReference type="GeneID" id="70250410"/>
<sequence length="635" mass="71719">MPTKRETGKAVTSCTECQRDLQCSREWPCNHCQSRNIPHLCQFITGKPDRNPHKISKPSSSNKRTSSGIRKESCPKTAPISSDVSENSEDEGFRAMGYMPDEGSFTKLFPDADGDFVTSDTEAILSSMPPKPYMESLVRYYLNELNYQYYILYPPQFLQEYTAWWAKRANGQKLGAAFTCLLLRVCACATQSVGGELRQKLELELGEKTQNLSQRYHEAAQQLSSKIPSRKGGLSHVQQLLLTAAWFKTEALFADSWQALGPAIHKAQELGMHKDALNRCFADFECEMRRRVWCILYIWDWQMSSSLSRPLIISDLSFEMPTEKLENDSENNDNLPSPITHIILQCQLIQNLSKIRGLTMDDVPDLQVYTALQAINDWFEFLPSVYHLSDPDTRWDEAHHYVLLQRLQLHTIGNMLLFQLLKPFLSGSHQNGKYSVDDSLTEAGVDCALKLVDISHRFYDLSYPIYSKFHVVIFVMFDTIAALCSAITHDTDCELYRRQEAIKSIYLILSLLDQVKHFSKTAAVCHRTLSRLVIKLPLSSQERLSDVTQSSPSFGGNLGSSEQSLDEISASNSFTLSDTPENPFPEGLKTPALFDLPDISFENGHFPTIGDLSVMDLGGIGWENIGLEMPLGFVP</sequence>
<dbReference type="GO" id="GO:0006351">
    <property type="term" value="P:DNA-templated transcription"/>
    <property type="evidence" value="ECO:0007669"/>
    <property type="project" value="InterPro"/>
</dbReference>
<dbReference type="PANTHER" id="PTHR31001:SF84">
    <property type="entry name" value="FUNGAL SPECIFIC TRANSCRIPTION FACTOR"/>
    <property type="match status" value="1"/>
</dbReference>
<reference evidence="7" key="1">
    <citation type="submission" date="2021-12" db="EMBL/GenBank/DDBJ databases">
        <title>Convergent genome expansion in fungi linked to evolution of root-endophyte symbiosis.</title>
        <authorList>
            <consortium name="DOE Joint Genome Institute"/>
            <person name="Ke Y.-H."/>
            <person name="Bonito G."/>
            <person name="Liao H.-L."/>
            <person name="Looney B."/>
            <person name="Rojas-Flechas A."/>
            <person name="Nash J."/>
            <person name="Hameed K."/>
            <person name="Schadt C."/>
            <person name="Martin F."/>
            <person name="Crous P.W."/>
            <person name="Miettinen O."/>
            <person name="Magnuson J.K."/>
            <person name="Labbe J."/>
            <person name="Jacobson D."/>
            <person name="Doktycz M.J."/>
            <person name="Veneault-Fourrey C."/>
            <person name="Kuo A."/>
            <person name="Mondo S."/>
            <person name="Calhoun S."/>
            <person name="Riley R."/>
            <person name="Ohm R."/>
            <person name="LaButti K."/>
            <person name="Andreopoulos B."/>
            <person name="Pangilinan J."/>
            <person name="Nolan M."/>
            <person name="Tritt A."/>
            <person name="Clum A."/>
            <person name="Lipzen A."/>
            <person name="Daum C."/>
            <person name="Barry K."/>
            <person name="Grigoriev I.V."/>
            <person name="Vilgalys R."/>
        </authorList>
    </citation>
    <scope>NUCLEOTIDE SEQUENCE</scope>
    <source>
        <strain evidence="7">PMI_201</strain>
    </source>
</reference>
<keyword evidence="4" id="KW-0539">Nucleus</keyword>
<name>A0AAD4Q2S5_9EURO</name>
<evidence type="ECO:0000256" key="2">
    <source>
        <dbReference type="ARBA" id="ARBA00023015"/>
    </source>
</evidence>
<dbReference type="EMBL" id="JAJTJA010000004">
    <property type="protein sequence ID" value="KAH8700687.1"/>
    <property type="molecule type" value="Genomic_DNA"/>
</dbReference>
<comment type="caution">
    <text evidence="7">The sequence shown here is derived from an EMBL/GenBank/DDBJ whole genome shotgun (WGS) entry which is preliminary data.</text>
</comment>
<organism evidence="7 8">
    <name type="scientific">Talaromyces proteolyticus</name>
    <dbReference type="NCBI Taxonomy" id="1131652"/>
    <lineage>
        <taxon>Eukaryota</taxon>
        <taxon>Fungi</taxon>
        <taxon>Dikarya</taxon>
        <taxon>Ascomycota</taxon>
        <taxon>Pezizomycotina</taxon>
        <taxon>Eurotiomycetes</taxon>
        <taxon>Eurotiomycetidae</taxon>
        <taxon>Eurotiales</taxon>
        <taxon>Trichocomaceae</taxon>
        <taxon>Talaromyces</taxon>
        <taxon>Talaromyces sect. Bacilispori</taxon>
    </lineage>
</organism>
<evidence type="ECO:0000256" key="3">
    <source>
        <dbReference type="ARBA" id="ARBA00023163"/>
    </source>
</evidence>
<dbReference type="GO" id="GO:0003677">
    <property type="term" value="F:DNA binding"/>
    <property type="evidence" value="ECO:0007669"/>
    <property type="project" value="InterPro"/>
</dbReference>
<evidence type="ECO:0000256" key="4">
    <source>
        <dbReference type="ARBA" id="ARBA00023242"/>
    </source>
</evidence>
<dbReference type="InterPro" id="IPR050613">
    <property type="entry name" value="Sec_Metabolite_Reg"/>
</dbReference>
<dbReference type="Proteomes" id="UP001201262">
    <property type="component" value="Unassembled WGS sequence"/>
</dbReference>
<protein>
    <submittedName>
        <fullName evidence="7">Fungal-specific transcription factor domain-containing protein</fullName>
    </submittedName>
</protein>
<gene>
    <name evidence="7" type="ORF">BGW36DRAFT_425502</name>
</gene>
<proteinExistence type="predicted"/>
<dbReference type="PANTHER" id="PTHR31001">
    <property type="entry name" value="UNCHARACTERIZED TRANSCRIPTIONAL REGULATORY PROTEIN"/>
    <property type="match status" value="1"/>
</dbReference>
<keyword evidence="8" id="KW-1185">Reference proteome</keyword>
<feature type="domain" description="Xylanolytic transcriptional activator regulatory" evidence="6">
    <location>
        <begin position="256"/>
        <end position="329"/>
    </location>
</feature>
<evidence type="ECO:0000256" key="1">
    <source>
        <dbReference type="ARBA" id="ARBA00004123"/>
    </source>
</evidence>
<accession>A0AAD4Q2S5</accession>
<dbReference type="GO" id="GO:0005634">
    <property type="term" value="C:nucleus"/>
    <property type="evidence" value="ECO:0007669"/>
    <property type="project" value="UniProtKB-SubCell"/>
</dbReference>
<evidence type="ECO:0000259" key="6">
    <source>
        <dbReference type="SMART" id="SM00906"/>
    </source>
</evidence>
<dbReference type="GO" id="GO:0008270">
    <property type="term" value="F:zinc ion binding"/>
    <property type="evidence" value="ECO:0007669"/>
    <property type="project" value="InterPro"/>
</dbReference>
<evidence type="ECO:0000256" key="5">
    <source>
        <dbReference type="SAM" id="MobiDB-lite"/>
    </source>
</evidence>